<sequence length="255" mass="29025">MYKLTSQHRITIYNIPGRDITVVQGNSGIVYPFYKSTGHNSQSQETWFPWMGYFAPHPLGQTLVQFKNEIYMVKPGPCSVSEKVQEIIKKHLGNKANSFIHRFGNDEALAISCSFGGGEWEKNPGLKDEIINSSPLNKYVKKLKIEAVNQVQVQIPQKRKLIRFVGKNCSCTAYNIQAIVAEKMETITAEESKKYVSEFLVQDRQNFPSADDLFSIECSSHARRIRFNYLDKLGHKSPARENTHELNSITPPKDP</sequence>
<protein>
    <submittedName>
        <fullName evidence="1">Uncharacterized protein</fullName>
    </submittedName>
</protein>
<keyword evidence="2" id="KW-1185">Reference proteome</keyword>
<dbReference type="HOGENOM" id="CLU_1089013_0_0_6"/>
<evidence type="ECO:0000313" key="2">
    <source>
        <dbReference type="Proteomes" id="UP000032803"/>
    </source>
</evidence>
<name>A0A0A8UV80_LEGHA</name>
<dbReference type="EMBL" id="LN681225">
    <property type="protein sequence ID" value="CEK11431.1"/>
    <property type="molecule type" value="Genomic_DNA"/>
</dbReference>
<dbReference type="Proteomes" id="UP000032803">
    <property type="component" value="Chromosome I"/>
</dbReference>
<dbReference type="PATRIC" id="fig|449.7.peg.46"/>
<dbReference type="RefSeq" id="WP_045106635.1">
    <property type="nucleotide sequence ID" value="NZ_LN681225.1"/>
</dbReference>
<evidence type="ECO:0000313" key="1">
    <source>
        <dbReference type="EMBL" id="CEK11431.1"/>
    </source>
</evidence>
<dbReference type="STRING" id="449.LHA_2417"/>
<dbReference type="AlphaFoldDB" id="A0A0A8UV80"/>
<gene>
    <name evidence="1" type="ORF">LHA_2417</name>
</gene>
<dbReference type="KEGG" id="lha:LHA_2417"/>
<dbReference type="OrthoDB" id="5652887at2"/>
<reference evidence="2" key="1">
    <citation type="submission" date="2014-09" db="EMBL/GenBank/DDBJ databases">
        <authorList>
            <person name="Gomez-Valero L."/>
        </authorList>
    </citation>
    <scope>NUCLEOTIDE SEQUENCE [LARGE SCALE GENOMIC DNA]</scope>
    <source>
        <strain evidence="2">ATCC35250</strain>
    </source>
</reference>
<organism evidence="1 2">
    <name type="scientific">Legionella hackeliae</name>
    <dbReference type="NCBI Taxonomy" id="449"/>
    <lineage>
        <taxon>Bacteria</taxon>
        <taxon>Pseudomonadati</taxon>
        <taxon>Pseudomonadota</taxon>
        <taxon>Gammaproteobacteria</taxon>
        <taxon>Legionellales</taxon>
        <taxon>Legionellaceae</taxon>
        <taxon>Legionella</taxon>
    </lineage>
</organism>
<proteinExistence type="predicted"/>
<accession>A0A0A8UV80</accession>